<organism evidence="6 7">
    <name type="scientific">SAR86 cluster bacterium</name>
    <dbReference type="NCBI Taxonomy" id="2030880"/>
    <lineage>
        <taxon>Bacteria</taxon>
        <taxon>Pseudomonadati</taxon>
        <taxon>Pseudomonadota</taxon>
        <taxon>Gammaproteobacteria</taxon>
        <taxon>SAR86 cluster</taxon>
    </lineage>
</organism>
<proteinExistence type="inferred from homology"/>
<evidence type="ECO:0000313" key="7">
    <source>
        <dbReference type="Proteomes" id="UP000218327"/>
    </source>
</evidence>
<evidence type="ECO:0000259" key="5">
    <source>
        <dbReference type="PROSITE" id="PS00662"/>
    </source>
</evidence>
<gene>
    <name evidence="6" type="ORF">COA96_01980</name>
</gene>
<dbReference type="InterPro" id="IPR027417">
    <property type="entry name" value="P-loop_NTPase"/>
</dbReference>
<keyword evidence="2" id="KW-0547">Nucleotide-binding</keyword>
<dbReference type="EMBL" id="NVVJ01000004">
    <property type="protein sequence ID" value="PCJ27955.1"/>
    <property type="molecule type" value="Genomic_DNA"/>
</dbReference>
<dbReference type="GO" id="GO:0005524">
    <property type="term" value="F:ATP binding"/>
    <property type="evidence" value="ECO:0007669"/>
    <property type="project" value="UniProtKB-KW"/>
</dbReference>
<dbReference type="Gene3D" id="3.30.450.90">
    <property type="match status" value="1"/>
</dbReference>
<dbReference type="InterPro" id="IPR001482">
    <property type="entry name" value="T2SS/T4SS_dom"/>
</dbReference>
<dbReference type="InterPro" id="IPR029016">
    <property type="entry name" value="GAF-like_dom_sf"/>
</dbReference>
<dbReference type="Pfam" id="PF05157">
    <property type="entry name" value="MshEN"/>
    <property type="match status" value="1"/>
</dbReference>
<accession>A0A2A5B919</accession>
<dbReference type="Pfam" id="PF00437">
    <property type="entry name" value="T2SSE"/>
    <property type="match status" value="1"/>
</dbReference>
<dbReference type="SMART" id="SM00065">
    <property type="entry name" value="GAF"/>
    <property type="match status" value="1"/>
</dbReference>
<evidence type="ECO:0000256" key="2">
    <source>
        <dbReference type="ARBA" id="ARBA00022741"/>
    </source>
</evidence>
<evidence type="ECO:0000256" key="3">
    <source>
        <dbReference type="ARBA" id="ARBA00022840"/>
    </source>
</evidence>
<comment type="similarity">
    <text evidence="1">Belongs to the GSP E family.</text>
</comment>
<dbReference type="PROSITE" id="PS00662">
    <property type="entry name" value="T2SP_E"/>
    <property type="match status" value="1"/>
</dbReference>
<dbReference type="InterPro" id="IPR003018">
    <property type="entry name" value="GAF"/>
</dbReference>
<protein>
    <submittedName>
        <fullName evidence="6">General secretion pathway protein GspE</fullName>
    </submittedName>
</protein>
<dbReference type="InterPro" id="IPR007831">
    <property type="entry name" value="T2SS_GspE_N"/>
</dbReference>
<dbReference type="GO" id="GO:0016887">
    <property type="term" value="F:ATP hydrolysis activity"/>
    <property type="evidence" value="ECO:0007669"/>
    <property type="project" value="TreeGrafter"/>
</dbReference>
<dbReference type="InterPro" id="IPR003593">
    <property type="entry name" value="AAA+_ATPase"/>
</dbReference>
<dbReference type="PANTHER" id="PTHR30258">
    <property type="entry name" value="TYPE II SECRETION SYSTEM PROTEIN GSPE-RELATED"/>
    <property type="match status" value="1"/>
</dbReference>
<dbReference type="SMART" id="SM00382">
    <property type="entry name" value="AAA"/>
    <property type="match status" value="1"/>
</dbReference>
<dbReference type="CDD" id="cd01129">
    <property type="entry name" value="PulE-GspE-like"/>
    <property type="match status" value="1"/>
</dbReference>
<dbReference type="AlphaFoldDB" id="A0A2A5B919"/>
<dbReference type="InterPro" id="IPR037257">
    <property type="entry name" value="T2SS_E_N_sf"/>
</dbReference>
<dbReference type="Proteomes" id="UP000218327">
    <property type="component" value="Unassembled WGS sequence"/>
</dbReference>
<dbReference type="GO" id="GO:0005886">
    <property type="term" value="C:plasma membrane"/>
    <property type="evidence" value="ECO:0007669"/>
    <property type="project" value="TreeGrafter"/>
</dbReference>
<evidence type="ECO:0000256" key="1">
    <source>
        <dbReference type="ARBA" id="ARBA00006611"/>
    </source>
</evidence>
<dbReference type="Gene3D" id="3.40.50.300">
    <property type="entry name" value="P-loop containing nucleotide triphosphate hydrolases"/>
    <property type="match status" value="1"/>
</dbReference>
<dbReference type="SUPFAM" id="SSF160246">
    <property type="entry name" value="EspE N-terminal domain-like"/>
    <property type="match status" value="1"/>
</dbReference>
<evidence type="ECO:0000313" key="6">
    <source>
        <dbReference type="EMBL" id="PCJ27955.1"/>
    </source>
</evidence>
<dbReference type="Gene3D" id="3.30.450.40">
    <property type="match status" value="1"/>
</dbReference>
<feature type="region of interest" description="Disordered" evidence="4">
    <location>
        <begin position="1"/>
        <end position="21"/>
    </location>
</feature>
<name>A0A2A5B919_9GAMM</name>
<comment type="caution">
    <text evidence="6">The sequence shown here is derived from an EMBL/GenBank/DDBJ whole genome shotgun (WGS) entry which is preliminary data.</text>
</comment>
<reference evidence="7" key="1">
    <citation type="submission" date="2017-08" db="EMBL/GenBank/DDBJ databases">
        <title>A dynamic microbial community with high functional redundancy inhabits the cold, oxic subseafloor aquifer.</title>
        <authorList>
            <person name="Tully B.J."/>
            <person name="Wheat C.G."/>
            <person name="Glazer B.T."/>
            <person name="Huber J.A."/>
        </authorList>
    </citation>
    <scope>NUCLEOTIDE SEQUENCE [LARGE SCALE GENOMIC DNA]</scope>
</reference>
<keyword evidence="3" id="KW-0067">ATP-binding</keyword>
<sequence length="769" mass="85293">MTDTATPDIEIETPPAPAPEQQDEFVTRLSGIYQRLKYSKKLKVGMKEVEGDLLDLLGVKLFTVYQSVDNGKEILASFKGGDPDDDDSVEIRVPFSPTSLAGYVALSQRALVIRNVLNSDELIDIHPRLQFDKRFSEAKGWKVKSMIIVPIKDEILLGVMQLINFEGDRDFNKTDLKHAMMVSQMLAKQFRSSLQSTQGPFDYLVQKNKITAVEMAELQNSVSLYGGSVTRSLMEEFNIEADTIGKSLEHYYRVPYMKYDSEHELPFDLLENIGVSYLRSNLWLPVAGDKEEAVILIDDPSDYQRIMEIQGVVNARNYVFRVGLPEHILQFLRGDADAEMEAGFEDVFSTLGGEGGIEIDTSSTDDEDESLAATSGIIQLVNRIITEAERLGASDIHIEPGKDEAPGGVRIRVDGICRELLKVPKEHCAALIARIKVISRLDISEKRLPQDGKCKLKIRGKKVELRVATVPTVQGESAVLRILAAGSALPLNKLNLSPSLYDKIIELSSHPHGLFLVVGPTGSGKTTTLHAVLGHINKPERKIWTAEDPVEITQPGLQQVQMLPKINFTFAAAMRAFLRADPDVILIGEMRDHETASIGIEASLTGHLVFSTLHTNSAPETITRLLDLGLDPVNFSDALLGVLAQRLMRTLCGKCKQSYKPDRKELDQLINAYGPEDFKDLGIDEDNIELCGPIGCSDCGDTGYKGRTGIHELLVGTNELQAMIYRKDELSLIREQAKKDGMLTMKQDAIEKIFNGLSDYQQLLRVVGE</sequence>
<dbReference type="PANTHER" id="PTHR30258:SF3">
    <property type="entry name" value="SLL1921 PROTEIN"/>
    <property type="match status" value="1"/>
</dbReference>
<evidence type="ECO:0000256" key="4">
    <source>
        <dbReference type="SAM" id="MobiDB-lite"/>
    </source>
</evidence>
<dbReference type="SUPFAM" id="SSF55781">
    <property type="entry name" value="GAF domain-like"/>
    <property type="match status" value="1"/>
</dbReference>
<dbReference type="SUPFAM" id="SSF52540">
    <property type="entry name" value="P-loop containing nucleoside triphosphate hydrolases"/>
    <property type="match status" value="1"/>
</dbReference>
<feature type="domain" description="Bacterial type II secretion system protein E" evidence="5">
    <location>
        <begin position="578"/>
        <end position="592"/>
    </location>
</feature>